<sequence length="149" mass="15923">MVERVQGISELSRGSASALSPSSVRVLEEGADMAGEPPTLPVIVLRKPEAKELVEPAEVAEAVEVPHPEVHESEAAKGPIVPLSHLGSEVPPICHGTTRPKLGPQVASLSSVPLSFVAEHFHILWYASNNPLFSLMMDLPGYPPSFFCL</sequence>
<dbReference type="Proteomes" id="UP001279734">
    <property type="component" value="Unassembled WGS sequence"/>
</dbReference>
<proteinExistence type="predicted"/>
<keyword evidence="2" id="KW-1185">Reference proteome</keyword>
<organism evidence="1 2">
    <name type="scientific">Nepenthes gracilis</name>
    <name type="common">Slender pitcher plant</name>
    <dbReference type="NCBI Taxonomy" id="150966"/>
    <lineage>
        <taxon>Eukaryota</taxon>
        <taxon>Viridiplantae</taxon>
        <taxon>Streptophyta</taxon>
        <taxon>Embryophyta</taxon>
        <taxon>Tracheophyta</taxon>
        <taxon>Spermatophyta</taxon>
        <taxon>Magnoliopsida</taxon>
        <taxon>eudicotyledons</taxon>
        <taxon>Gunneridae</taxon>
        <taxon>Pentapetalae</taxon>
        <taxon>Caryophyllales</taxon>
        <taxon>Nepenthaceae</taxon>
        <taxon>Nepenthes</taxon>
    </lineage>
</organism>
<evidence type="ECO:0000313" key="1">
    <source>
        <dbReference type="EMBL" id="GMH28788.1"/>
    </source>
</evidence>
<gene>
    <name evidence="1" type="ORF">Nepgr_030631</name>
</gene>
<evidence type="ECO:0000313" key="2">
    <source>
        <dbReference type="Proteomes" id="UP001279734"/>
    </source>
</evidence>
<dbReference type="EMBL" id="BSYO01000035">
    <property type="protein sequence ID" value="GMH28788.1"/>
    <property type="molecule type" value="Genomic_DNA"/>
</dbReference>
<name>A0AAD3TF58_NEPGR</name>
<reference evidence="1" key="1">
    <citation type="submission" date="2023-05" db="EMBL/GenBank/DDBJ databases">
        <title>Nepenthes gracilis genome sequencing.</title>
        <authorList>
            <person name="Fukushima K."/>
        </authorList>
    </citation>
    <scope>NUCLEOTIDE SEQUENCE</scope>
    <source>
        <strain evidence="1">SING2019-196</strain>
    </source>
</reference>
<accession>A0AAD3TF58</accession>
<dbReference type="AlphaFoldDB" id="A0AAD3TF58"/>
<protein>
    <submittedName>
        <fullName evidence="1">Uncharacterized protein</fullName>
    </submittedName>
</protein>
<comment type="caution">
    <text evidence="1">The sequence shown here is derived from an EMBL/GenBank/DDBJ whole genome shotgun (WGS) entry which is preliminary data.</text>
</comment>